<proteinExistence type="predicted"/>
<dbReference type="AlphaFoldDB" id="A0AAW1VWE8"/>
<name>A0AAW1VWE8_RUBAR</name>
<organism evidence="1 2">
    <name type="scientific">Rubus argutus</name>
    <name type="common">Southern blackberry</name>
    <dbReference type="NCBI Taxonomy" id="59490"/>
    <lineage>
        <taxon>Eukaryota</taxon>
        <taxon>Viridiplantae</taxon>
        <taxon>Streptophyta</taxon>
        <taxon>Embryophyta</taxon>
        <taxon>Tracheophyta</taxon>
        <taxon>Spermatophyta</taxon>
        <taxon>Magnoliopsida</taxon>
        <taxon>eudicotyledons</taxon>
        <taxon>Gunneridae</taxon>
        <taxon>Pentapetalae</taxon>
        <taxon>rosids</taxon>
        <taxon>fabids</taxon>
        <taxon>Rosales</taxon>
        <taxon>Rosaceae</taxon>
        <taxon>Rosoideae</taxon>
        <taxon>Rosoideae incertae sedis</taxon>
        <taxon>Rubus</taxon>
    </lineage>
</organism>
<protein>
    <submittedName>
        <fullName evidence="1">Uncharacterized protein</fullName>
    </submittedName>
</protein>
<evidence type="ECO:0000313" key="1">
    <source>
        <dbReference type="EMBL" id="KAK9911213.1"/>
    </source>
</evidence>
<dbReference type="EMBL" id="JBEDUW010000007">
    <property type="protein sequence ID" value="KAK9911213.1"/>
    <property type="molecule type" value="Genomic_DNA"/>
</dbReference>
<keyword evidence="2" id="KW-1185">Reference proteome</keyword>
<dbReference type="Proteomes" id="UP001457282">
    <property type="component" value="Unassembled WGS sequence"/>
</dbReference>
<reference evidence="1 2" key="1">
    <citation type="journal article" date="2023" name="G3 (Bethesda)">
        <title>A chromosome-length genome assembly and annotation of blackberry (Rubus argutus, cv. 'Hillquist').</title>
        <authorList>
            <person name="Bruna T."/>
            <person name="Aryal R."/>
            <person name="Dudchenko O."/>
            <person name="Sargent D.J."/>
            <person name="Mead D."/>
            <person name="Buti M."/>
            <person name="Cavallini A."/>
            <person name="Hytonen T."/>
            <person name="Andres J."/>
            <person name="Pham M."/>
            <person name="Weisz D."/>
            <person name="Mascagni F."/>
            <person name="Usai G."/>
            <person name="Natali L."/>
            <person name="Bassil N."/>
            <person name="Fernandez G.E."/>
            <person name="Lomsadze A."/>
            <person name="Armour M."/>
            <person name="Olukolu B."/>
            <person name="Poorten T."/>
            <person name="Britton C."/>
            <person name="Davik J."/>
            <person name="Ashrafi H."/>
            <person name="Aiden E.L."/>
            <person name="Borodovsky M."/>
            <person name="Worthington M."/>
        </authorList>
    </citation>
    <scope>NUCLEOTIDE SEQUENCE [LARGE SCALE GENOMIC DNA]</scope>
    <source>
        <strain evidence="1">PI 553951</strain>
    </source>
</reference>
<sequence>MGTVQKLVCVKQVKQEVPEEWDETMPLPGDIIEGFYNCESDIHADKFFVPTKAKSELSSQLAKISSQHIEVIWVKVRRGDATLKLRARVVVERLSMLQRKYSIRADTDDRHVAVIGDLTSDQCTELQEMSRSLVNVDYKGYNKRGAKYDWKMKVGKYLPDQRCTVISSILFMPMQGEYCTEATTARCMAWFSAAVSSGVPLVFVNIQTERTVITSEKGNLTAGKEMSWSRQQQNQATTVQIVQCIRLWLMPGVAEVSLELVPQKGEVRFGLDIKRTEEGFICIYSVAKGSPAERAGIGRLHEEAYASGCLLVMSRLQGKSLMPSQADITGLIHCCDHVEIRDTLASAIDQMERVQLHVMAWSNQARPTTPNTNAVGAAILLPRPL</sequence>
<accession>A0AAW1VWE8</accession>
<dbReference type="PANTHER" id="PTHR33984">
    <property type="entry name" value="OS02G0717600 PROTEIN"/>
    <property type="match status" value="1"/>
</dbReference>
<dbReference type="PANTHER" id="PTHR33984:SF10">
    <property type="entry name" value="S1 MOTIF DOMAIN-CONTAINING PROTEIN"/>
    <property type="match status" value="1"/>
</dbReference>
<gene>
    <name evidence="1" type="ORF">M0R45_035134</name>
</gene>
<evidence type="ECO:0000313" key="2">
    <source>
        <dbReference type="Proteomes" id="UP001457282"/>
    </source>
</evidence>
<comment type="caution">
    <text evidence="1">The sequence shown here is derived from an EMBL/GenBank/DDBJ whole genome shotgun (WGS) entry which is preliminary data.</text>
</comment>